<sequence>CPLTVFEDFEKSEVCEDKVKLRAENSNKTFIFEYDPQASMVKNNLVYP</sequence>
<accession>A0ABN7XMS0</accession>
<evidence type="ECO:0000313" key="1">
    <source>
        <dbReference type="EMBL" id="CAG8856355.1"/>
    </source>
</evidence>
<keyword evidence="2" id="KW-1185">Reference proteome</keyword>
<gene>
    <name evidence="1" type="ORF">GMARGA_LOCUS45176</name>
</gene>
<dbReference type="EMBL" id="CAJVQB010159068">
    <property type="protein sequence ID" value="CAG8856355.1"/>
    <property type="molecule type" value="Genomic_DNA"/>
</dbReference>
<dbReference type="Proteomes" id="UP000789901">
    <property type="component" value="Unassembled WGS sequence"/>
</dbReference>
<evidence type="ECO:0000313" key="2">
    <source>
        <dbReference type="Proteomes" id="UP000789901"/>
    </source>
</evidence>
<proteinExistence type="predicted"/>
<name>A0ABN7XMS0_GIGMA</name>
<protein>
    <submittedName>
        <fullName evidence="1">44406_t:CDS:1</fullName>
    </submittedName>
</protein>
<reference evidence="1 2" key="1">
    <citation type="submission" date="2021-06" db="EMBL/GenBank/DDBJ databases">
        <authorList>
            <person name="Kallberg Y."/>
            <person name="Tangrot J."/>
            <person name="Rosling A."/>
        </authorList>
    </citation>
    <scope>NUCLEOTIDE SEQUENCE [LARGE SCALE GENOMIC DNA]</scope>
    <source>
        <strain evidence="1 2">120-4 pot B 10/14</strain>
    </source>
</reference>
<organism evidence="1 2">
    <name type="scientific">Gigaspora margarita</name>
    <dbReference type="NCBI Taxonomy" id="4874"/>
    <lineage>
        <taxon>Eukaryota</taxon>
        <taxon>Fungi</taxon>
        <taxon>Fungi incertae sedis</taxon>
        <taxon>Mucoromycota</taxon>
        <taxon>Glomeromycotina</taxon>
        <taxon>Glomeromycetes</taxon>
        <taxon>Diversisporales</taxon>
        <taxon>Gigasporaceae</taxon>
        <taxon>Gigaspora</taxon>
    </lineage>
</organism>
<feature type="non-terminal residue" evidence="1">
    <location>
        <position position="48"/>
    </location>
</feature>
<comment type="caution">
    <text evidence="1">The sequence shown here is derived from an EMBL/GenBank/DDBJ whole genome shotgun (WGS) entry which is preliminary data.</text>
</comment>
<feature type="non-terminal residue" evidence="1">
    <location>
        <position position="1"/>
    </location>
</feature>